<dbReference type="OrthoDB" id="2544694at2759"/>
<feature type="domain" description="Major facilitator superfamily (MFS) profile" evidence="8">
    <location>
        <begin position="19"/>
        <end position="472"/>
    </location>
</feature>
<dbReference type="SUPFAM" id="SSF103473">
    <property type="entry name" value="MFS general substrate transporter"/>
    <property type="match status" value="1"/>
</dbReference>
<feature type="transmembrane region" description="Helical" evidence="7">
    <location>
        <begin position="152"/>
        <end position="171"/>
    </location>
</feature>
<feature type="transmembrane region" description="Helical" evidence="7">
    <location>
        <begin position="383"/>
        <end position="407"/>
    </location>
</feature>
<keyword evidence="6 7" id="KW-0472">Membrane</keyword>
<dbReference type="InterPro" id="IPR005829">
    <property type="entry name" value="Sugar_transporter_CS"/>
</dbReference>
<evidence type="ECO:0000256" key="6">
    <source>
        <dbReference type="ARBA" id="ARBA00023136"/>
    </source>
</evidence>
<evidence type="ECO:0000256" key="1">
    <source>
        <dbReference type="ARBA" id="ARBA00004141"/>
    </source>
</evidence>
<evidence type="ECO:0000259" key="8">
    <source>
        <dbReference type="PROSITE" id="PS50850"/>
    </source>
</evidence>
<dbReference type="EMBL" id="JAPEUV010000144">
    <property type="protein sequence ID" value="KAJ4331595.1"/>
    <property type="molecule type" value="Genomic_DNA"/>
</dbReference>
<evidence type="ECO:0000256" key="2">
    <source>
        <dbReference type="ARBA" id="ARBA00010992"/>
    </source>
</evidence>
<feature type="transmembrane region" description="Helical" evidence="7">
    <location>
        <begin position="123"/>
        <end position="140"/>
    </location>
</feature>
<keyword evidence="5 7" id="KW-1133">Transmembrane helix</keyword>
<accession>A0A9W9BWL3</accession>
<keyword evidence="3" id="KW-0813">Transport</keyword>
<dbReference type="Gene3D" id="1.20.1250.20">
    <property type="entry name" value="MFS general substrate transporter like domains"/>
    <property type="match status" value="1"/>
</dbReference>
<feature type="transmembrane region" description="Helical" evidence="7">
    <location>
        <begin position="69"/>
        <end position="86"/>
    </location>
</feature>
<feature type="transmembrane region" description="Helical" evidence="7">
    <location>
        <begin position="419"/>
        <end position="438"/>
    </location>
</feature>
<keyword evidence="10" id="KW-1185">Reference proteome</keyword>
<dbReference type="PRINTS" id="PR00171">
    <property type="entry name" value="SUGRTRNSPORT"/>
</dbReference>
<keyword evidence="4 7" id="KW-0812">Transmembrane</keyword>
<comment type="subcellular location">
    <subcellularLocation>
        <location evidence="1">Membrane</location>
        <topology evidence="1">Multi-pass membrane protein</topology>
    </subcellularLocation>
</comment>
<dbReference type="PANTHER" id="PTHR48022">
    <property type="entry name" value="PLASTIDIC GLUCOSE TRANSPORTER 4"/>
    <property type="match status" value="1"/>
</dbReference>
<dbReference type="InterPro" id="IPR020846">
    <property type="entry name" value="MFS_dom"/>
</dbReference>
<comment type="similarity">
    <text evidence="2">Belongs to the major facilitator superfamily. Sugar transporter (TC 2.A.1.1) family.</text>
</comment>
<dbReference type="InterPro" id="IPR036259">
    <property type="entry name" value="MFS_trans_sf"/>
</dbReference>
<organism evidence="9 10">
    <name type="scientific">Didymella glomerata</name>
    <dbReference type="NCBI Taxonomy" id="749621"/>
    <lineage>
        <taxon>Eukaryota</taxon>
        <taxon>Fungi</taxon>
        <taxon>Dikarya</taxon>
        <taxon>Ascomycota</taxon>
        <taxon>Pezizomycotina</taxon>
        <taxon>Dothideomycetes</taxon>
        <taxon>Pleosporomycetidae</taxon>
        <taxon>Pleosporales</taxon>
        <taxon>Pleosporineae</taxon>
        <taxon>Didymellaceae</taxon>
        <taxon>Didymella</taxon>
    </lineage>
</organism>
<dbReference type="GO" id="GO:0016020">
    <property type="term" value="C:membrane"/>
    <property type="evidence" value="ECO:0007669"/>
    <property type="project" value="UniProtKB-SubCell"/>
</dbReference>
<feature type="transmembrane region" description="Helical" evidence="7">
    <location>
        <begin position="12"/>
        <end position="29"/>
    </location>
</feature>
<evidence type="ECO:0000256" key="7">
    <source>
        <dbReference type="SAM" id="Phobius"/>
    </source>
</evidence>
<name>A0A9W9BWL3_9PLEO</name>
<sequence>MPSFQPWRRVPGRVLMFLLNAFIFVALIFEGYNQGVLGTVSGTPGFIEMANIGSDGVVTNPTKQGGLAAAYYFGALFGAFIGGWVGDRYGRKVGVFLGAWQGLIGGAMQAGSVNSDMFICARVLTGLGMGFVMAIVPPWVSELSQAHDRGSNFSAIFIANFLGVTIANWINFGVRTSEAQFRWRFPLAFMCVPVFINAVTVMFLPESPRWLMAHDRRDEAVEILCKVRGDILPTDSSIRGELEQLHAIVEASKHPRNSYINLFLCGRHSGTLHLGRRALLGFALQQIQQWCGIVAIVTWSSRLFALAGFDEFKSLWMAGLVNTLGIFGTAAAGLTIDRIGRRMSLLVSFVIQGIALFVVAGLIKSSEGYADNNRRKSEMLGQGAASCVFIYLWFFCMFNIVPSWLYGTEIWPQDVRAKGYSFTILGWAVGCGMTTFLIPTMLSKIGWCTFVFFGVINAAVLPIIYFFYVEPAGRSLEEVNLLFTSDSPFVQRNVEEYDRRVAAAGGDTAVAARRLMEEIEGIFTSDEEVLEKNSKLKVEDVKMS</sequence>
<dbReference type="InterPro" id="IPR005828">
    <property type="entry name" value="MFS_sugar_transport-like"/>
</dbReference>
<dbReference type="InterPro" id="IPR003663">
    <property type="entry name" value="Sugar/inositol_transpt"/>
</dbReference>
<feature type="transmembrane region" description="Helical" evidence="7">
    <location>
        <begin position="183"/>
        <end position="204"/>
    </location>
</feature>
<dbReference type="AlphaFoldDB" id="A0A9W9BWL3"/>
<dbReference type="Pfam" id="PF00083">
    <property type="entry name" value="Sugar_tr"/>
    <property type="match status" value="1"/>
</dbReference>
<evidence type="ECO:0000313" key="10">
    <source>
        <dbReference type="Proteomes" id="UP001140562"/>
    </source>
</evidence>
<dbReference type="PANTHER" id="PTHR48022:SF44">
    <property type="entry name" value="SUGAR TRANSPORTER, PUTATIVE (AFU_ORTHOLOGUE AFUA_4G14610)-RELATED"/>
    <property type="match status" value="1"/>
</dbReference>
<dbReference type="PROSITE" id="PS00216">
    <property type="entry name" value="SUGAR_TRANSPORT_1"/>
    <property type="match status" value="1"/>
</dbReference>
<dbReference type="PROSITE" id="PS50850">
    <property type="entry name" value="MFS"/>
    <property type="match status" value="1"/>
</dbReference>
<evidence type="ECO:0000256" key="5">
    <source>
        <dbReference type="ARBA" id="ARBA00022989"/>
    </source>
</evidence>
<proteinExistence type="inferred from homology"/>
<gene>
    <name evidence="9" type="ORF">N0V87_009047</name>
</gene>
<evidence type="ECO:0000313" key="9">
    <source>
        <dbReference type="EMBL" id="KAJ4331595.1"/>
    </source>
</evidence>
<feature type="transmembrane region" description="Helical" evidence="7">
    <location>
        <begin position="343"/>
        <end position="363"/>
    </location>
</feature>
<protein>
    <recommendedName>
        <fullName evidence="8">Major facilitator superfamily (MFS) profile domain-containing protein</fullName>
    </recommendedName>
</protein>
<dbReference type="Proteomes" id="UP001140562">
    <property type="component" value="Unassembled WGS sequence"/>
</dbReference>
<evidence type="ECO:0000256" key="3">
    <source>
        <dbReference type="ARBA" id="ARBA00022448"/>
    </source>
</evidence>
<evidence type="ECO:0000256" key="4">
    <source>
        <dbReference type="ARBA" id="ARBA00022692"/>
    </source>
</evidence>
<reference evidence="9" key="1">
    <citation type="submission" date="2022-10" db="EMBL/GenBank/DDBJ databases">
        <title>Tapping the CABI collections for fungal endophytes: first genome assemblies for Collariella, Neodidymelliopsis, Ascochyta clinopodiicola, Didymella pomorum, Didymosphaeria variabile, Neocosmospora piperis and Neocucurbitaria cava.</title>
        <authorList>
            <person name="Hill R."/>
        </authorList>
    </citation>
    <scope>NUCLEOTIDE SEQUENCE</scope>
    <source>
        <strain evidence="9">IMI 360193</strain>
    </source>
</reference>
<comment type="caution">
    <text evidence="9">The sequence shown here is derived from an EMBL/GenBank/DDBJ whole genome shotgun (WGS) entry which is preliminary data.</text>
</comment>
<dbReference type="GO" id="GO:0005351">
    <property type="term" value="F:carbohydrate:proton symporter activity"/>
    <property type="evidence" value="ECO:0007669"/>
    <property type="project" value="TreeGrafter"/>
</dbReference>
<feature type="transmembrane region" description="Helical" evidence="7">
    <location>
        <begin position="444"/>
        <end position="468"/>
    </location>
</feature>
<dbReference type="InterPro" id="IPR050360">
    <property type="entry name" value="MFS_Sugar_Transporters"/>
</dbReference>
<feature type="transmembrane region" description="Helical" evidence="7">
    <location>
        <begin position="315"/>
        <end position="336"/>
    </location>
</feature>